<evidence type="ECO:0000256" key="1">
    <source>
        <dbReference type="SAM" id="SignalP"/>
    </source>
</evidence>
<dbReference type="STRING" id="742743.HMPREF9453_01796"/>
<keyword evidence="1" id="KW-0732">Signal</keyword>
<keyword evidence="3" id="KW-1185">Reference proteome</keyword>
<proteinExistence type="predicted"/>
<evidence type="ECO:0000313" key="2">
    <source>
        <dbReference type="EMBL" id="EHO62262.1"/>
    </source>
</evidence>
<dbReference type="OrthoDB" id="9989433at2"/>
<dbReference type="PATRIC" id="fig|742743.3.peg.1827"/>
<comment type="caution">
    <text evidence="2">The sequence shown here is derived from an EMBL/GenBank/DDBJ whole genome shotgun (WGS) entry which is preliminary data.</text>
</comment>
<dbReference type="AlphaFoldDB" id="H1D2G5"/>
<sequence>MKMKKWLAASMTALAMAAGTMAVSADSLTLSGGEVLDMGSSVSVYPGERSFFGSQLHDWLLEGNAAKTVEAALEGAEVFPKDKDYSREFSEMAVSILRTGKVYQVRAQADDTFYQGMMVSLSISDSDMLKLALYGKEAMADRNEGEKIADVKAASSEKAGTSENSLDRALTLLHGAVKVEDHSSWEDRKSEKGLAYRTADAKAVLTRNGFMIPLYVKGIITRGEGKTVYTLFAADQASGRYFQPLLDKALKEAGK</sequence>
<feature type="signal peptide" evidence="1">
    <location>
        <begin position="1"/>
        <end position="22"/>
    </location>
</feature>
<gene>
    <name evidence="2" type="ORF">HMPREF9453_01796</name>
</gene>
<protein>
    <submittedName>
        <fullName evidence="2">Uncharacterized protein</fullName>
    </submittedName>
</protein>
<name>H1D2G5_9FIRM</name>
<dbReference type="EMBL" id="ADLT01000058">
    <property type="protein sequence ID" value="EHO62262.1"/>
    <property type="molecule type" value="Genomic_DNA"/>
</dbReference>
<dbReference type="Proteomes" id="UP000003277">
    <property type="component" value="Unassembled WGS sequence"/>
</dbReference>
<accession>H1D2G5</accession>
<reference evidence="2 3" key="1">
    <citation type="submission" date="2011-11" db="EMBL/GenBank/DDBJ databases">
        <title>The Genome Sequence of Dialister succinatiphilus YIT 11850.</title>
        <authorList>
            <consortium name="The Broad Institute Genome Sequencing Platform"/>
            <person name="Earl A."/>
            <person name="Ward D."/>
            <person name="Feldgarden M."/>
            <person name="Gevers D."/>
            <person name="Morotomi M."/>
            <person name="Young S.K."/>
            <person name="Zeng Q."/>
            <person name="Gargeya S."/>
            <person name="Fitzgerald M."/>
            <person name="Haas B."/>
            <person name="Abouelleil A."/>
            <person name="Alvarado L."/>
            <person name="Arachchi H.M."/>
            <person name="Berlin A."/>
            <person name="Brown A."/>
            <person name="Chapman S.B."/>
            <person name="Dunbar C."/>
            <person name="Gearin G."/>
            <person name="Goldberg J."/>
            <person name="Griggs A."/>
            <person name="Gujja S."/>
            <person name="Heiman D."/>
            <person name="Howarth C."/>
            <person name="Lui A."/>
            <person name="MacDonald P.J.P."/>
            <person name="Montmayeur A."/>
            <person name="Murphy C."/>
            <person name="Neiman D."/>
            <person name="Pearson M."/>
            <person name="Priest M."/>
            <person name="Roberts A."/>
            <person name="Saif S."/>
            <person name="Shea T."/>
            <person name="Sisk P."/>
            <person name="Stolte C."/>
            <person name="Sykes S."/>
            <person name="Wortman J."/>
            <person name="Nusbaum C."/>
            <person name="Birren B."/>
        </authorList>
    </citation>
    <scope>NUCLEOTIDE SEQUENCE [LARGE SCALE GENOMIC DNA]</scope>
    <source>
        <strain evidence="2 3">YIT 11850</strain>
    </source>
</reference>
<dbReference type="HOGENOM" id="CLU_1088733_0_0_9"/>
<organism evidence="2 3">
    <name type="scientific">Dialister succinatiphilus YIT 11850</name>
    <dbReference type="NCBI Taxonomy" id="742743"/>
    <lineage>
        <taxon>Bacteria</taxon>
        <taxon>Bacillati</taxon>
        <taxon>Bacillota</taxon>
        <taxon>Negativicutes</taxon>
        <taxon>Veillonellales</taxon>
        <taxon>Veillonellaceae</taxon>
        <taxon>Dialister</taxon>
    </lineage>
</organism>
<dbReference type="RefSeq" id="WP_008860290.1">
    <property type="nucleotide sequence ID" value="NZ_JH591189.1"/>
</dbReference>
<evidence type="ECO:0000313" key="3">
    <source>
        <dbReference type="Proteomes" id="UP000003277"/>
    </source>
</evidence>
<feature type="chain" id="PRO_5038629266" evidence="1">
    <location>
        <begin position="23"/>
        <end position="255"/>
    </location>
</feature>